<dbReference type="Pfam" id="PF07729">
    <property type="entry name" value="FCD"/>
    <property type="match status" value="1"/>
</dbReference>
<dbReference type="RefSeq" id="WP_209893571.1">
    <property type="nucleotide sequence ID" value="NZ_BAAAJV010000016.1"/>
</dbReference>
<sequence length="234" mass="26573">MTHVTPRFETLQAELLELIQTLGLKSHDALPSEGELAERLGVSRATLREATRALQSQGVLDAQQGRGLFLRSFSVEPVISRLPYQLIESGADLDELLVARAALERGLIREVAERIGEQRLARLDEIVQEMHELEAKGLAFPAQDREFHRCLYVDLHNRVIDGTLEAFWQLMDKMRDRLPPLRYDDLADRHAAIVAALRDPQRHDPVVALDDHFIDIQQRSDALAHRDSVVPEEN</sequence>
<dbReference type="CDD" id="cd07377">
    <property type="entry name" value="WHTH_GntR"/>
    <property type="match status" value="1"/>
</dbReference>
<gene>
    <name evidence="5" type="ORF">JOF44_003152</name>
</gene>
<dbReference type="PRINTS" id="PR00035">
    <property type="entry name" value="HTHGNTR"/>
</dbReference>
<dbReference type="Pfam" id="PF00392">
    <property type="entry name" value="GntR"/>
    <property type="match status" value="1"/>
</dbReference>
<keyword evidence="3" id="KW-0804">Transcription</keyword>
<dbReference type="SMART" id="SM00895">
    <property type="entry name" value="FCD"/>
    <property type="match status" value="1"/>
</dbReference>
<dbReference type="PANTHER" id="PTHR43537:SF5">
    <property type="entry name" value="UXU OPERON TRANSCRIPTIONAL REGULATOR"/>
    <property type="match status" value="1"/>
</dbReference>
<dbReference type="InterPro" id="IPR008920">
    <property type="entry name" value="TF_FadR/GntR_C"/>
</dbReference>
<keyword evidence="1" id="KW-0805">Transcription regulation</keyword>
<dbReference type="PANTHER" id="PTHR43537">
    <property type="entry name" value="TRANSCRIPTIONAL REGULATOR, GNTR FAMILY"/>
    <property type="match status" value="1"/>
</dbReference>
<comment type="caution">
    <text evidence="5">The sequence shown here is derived from an EMBL/GenBank/DDBJ whole genome shotgun (WGS) entry which is preliminary data.</text>
</comment>
<evidence type="ECO:0000256" key="1">
    <source>
        <dbReference type="ARBA" id="ARBA00023015"/>
    </source>
</evidence>
<evidence type="ECO:0000313" key="5">
    <source>
        <dbReference type="EMBL" id="MBP2410249.1"/>
    </source>
</evidence>
<dbReference type="SUPFAM" id="SSF48008">
    <property type="entry name" value="GntR ligand-binding domain-like"/>
    <property type="match status" value="1"/>
</dbReference>
<evidence type="ECO:0000313" key="6">
    <source>
        <dbReference type="Proteomes" id="UP000698222"/>
    </source>
</evidence>
<dbReference type="Gene3D" id="1.10.10.10">
    <property type="entry name" value="Winged helix-like DNA-binding domain superfamily/Winged helix DNA-binding domain"/>
    <property type="match status" value="1"/>
</dbReference>
<dbReference type="EMBL" id="JAGIOC010000001">
    <property type="protein sequence ID" value="MBP2410249.1"/>
    <property type="molecule type" value="Genomic_DNA"/>
</dbReference>
<dbReference type="InterPro" id="IPR036388">
    <property type="entry name" value="WH-like_DNA-bd_sf"/>
</dbReference>
<dbReference type="InterPro" id="IPR000524">
    <property type="entry name" value="Tscrpt_reg_HTH_GntR"/>
</dbReference>
<organism evidence="5 6">
    <name type="scientific">Brachybacterium fresconis</name>
    <dbReference type="NCBI Taxonomy" id="173363"/>
    <lineage>
        <taxon>Bacteria</taxon>
        <taxon>Bacillati</taxon>
        <taxon>Actinomycetota</taxon>
        <taxon>Actinomycetes</taxon>
        <taxon>Micrococcales</taxon>
        <taxon>Dermabacteraceae</taxon>
        <taxon>Brachybacterium</taxon>
    </lineage>
</organism>
<dbReference type="PROSITE" id="PS50949">
    <property type="entry name" value="HTH_GNTR"/>
    <property type="match status" value="1"/>
</dbReference>
<keyword evidence="6" id="KW-1185">Reference proteome</keyword>
<dbReference type="GO" id="GO:0003677">
    <property type="term" value="F:DNA binding"/>
    <property type="evidence" value="ECO:0007669"/>
    <property type="project" value="UniProtKB-KW"/>
</dbReference>
<keyword evidence="2 5" id="KW-0238">DNA-binding</keyword>
<accession>A0ABS4YNF1</accession>
<reference evidence="5 6" key="1">
    <citation type="submission" date="2021-03" db="EMBL/GenBank/DDBJ databases">
        <title>Sequencing the genomes of 1000 actinobacteria strains.</title>
        <authorList>
            <person name="Klenk H.-P."/>
        </authorList>
    </citation>
    <scope>NUCLEOTIDE SEQUENCE [LARGE SCALE GENOMIC DNA]</scope>
    <source>
        <strain evidence="5 6">DSM 14564</strain>
    </source>
</reference>
<proteinExistence type="predicted"/>
<dbReference type="InterPro" id="IPR036390">
    <property type="entry name" value="WH_DNA-bd_sf"/>
</dbReference>
<evidence type="ECO:0000259" key="4">
    <source>
        <dbReference type="PROSITE" id="PS50949"/>
    </source>
</evidence>
<dbReference type="Proteomes" id="UP000698222">
    <property type="component" value="Unassembled WGS sequence"/>
</dbReference>
<dbReference type="Gene3D" id="1.20.120.530">
    <property type="entry name" value="GntR ligand-binding domain-like"/>
    <property type="match status" value="1"/>
</dbReference>
<dbReference type="SMART" id="SM00345">
    <property type="entry name" value="HTH_GNTR"/>
    <property type="match status" value="1"/>
</dbReference>
<dbReference type="InterPro" id="IPR011711">
    <property type="entry name" value="GntR_C"/>
</dbReference>
<evidence type="ECO:0000256" key="2">
    <source>
        <dbReference type="ARBA" id="ARBA00023125"/>
    </source>
</evidence>
<protein>
    <submittedName>
        <fullName evidence="5">DNA-binding FadR family transcriptional regulator</fullName>
    </submittedName>
</protein>
<evidence type="ECO:0000256" key="3">
    <source>
        <dbReference type="ARBA" id="ARBA00023163"/>
    </source>
</evidence>
<dbReference type="SUPFAM" id="SSF46785">
    <property type="entry name" value="Winged helix' DNA-binding domain"/>
    <property type="match status" value="1"/>
</dbReference>
<name>A0ABS4YNF1_9MICO</name>
<feature type="domain" description="HTH gntR-type" evidence="4">
    <location>
        <begin position="5"/>
        <end position="73"/>
    </location>
</feature>